<dbReference type="AlphaFoldDB" id="A0A1H5Z909"/>
<accession>A0A1H5Z909</accession>
<reference evidence="2 3" key="1">
    <citation type="submission" date="2016-10" db="EMBL/GenBank/DDBJ databases">
        <authorList>
            <person name="de Groot N.N."/>
        </authorList>
    </citation>
    <scope>NUCLEOTIDE SEQUENCE [LARGE SCALE GENOMIC DNA]</scope>
    <source>
        <strain evidence="2 3">CGMCC 1.10331</strain>
    </source>
</reference>
<dbReference type="PANTHER" id="PTHR42200:SF2">
    <property type="entry name" value="ARCHAEAL FLAGELLA-RELATED PROTEIN F"/>
    <property type="match status" value="1"/>
</dbReference>
<feature type="transmembrane region" description="Helical" evidence="1">
    <location>
        <begin position="12"/>
        <end position="30"/>
    </location>
</feature>
<dbReference type="PANTHER" id="PTHR42200">
    <property type="entry name" value="ARCHAEAL FLAGELLA-RELATED PROTEIN F-RELATED"/>
    <property type="match status" value="1"/>
</dbReference>
<dbReference type="InterPro" id="IPR002774">
    <property type="entry name" value="Flagellin_arc-type"/>
</dbReference>
<protein>
    <submittedName>
        <fullName evidence="2">Flagellar protein FlaF</fullName>
    </submittedName>
</protein>
<dbReference type="EMBL" id="FNVN01000002">
    <property type="protein sequence ID" value="SEG32215.1"/>
    <property type="molecule type" value="Genomic_DNA"/>
</dbReference>
<dbReference type="GO" id="GO:0005198">
    <property type="term" value="F:structural molecule activity"/>
    <property type="evidence" value="ECO:0007669"/>
    <property type="project" value="InterPro"/>
</dbReference>
<keyword evidence="1" id="KW-0472">Membrane</keyword>
<dbReference type="Proteomes" id="UP000236740">
    <property type="component" value="Unassembled WGS sequence"/>
</dbReference>
<keyword evidence="2" id="KW-0966">Cell projection</keyword>
<evidence type="ECO:0000256" key="1">
    <source>
        <dbReference type="SAM" id="Phobius"/>
    </source>
</evidence>
<keyword evidence="1" id="KW-1133">Transmembrane helix</keyword>
<gene>
    <name evidence="2" type="ORF">SAMN04488133_1882</name>
</gene>
<keyword evidence="1" id="KW-0812">Transmembrane</keyword>
<organism evidence="2 3">
    <name type="scientific">Halobellus limi</name>
    <dbReference type="NCBI Taxonomy" id="699433"/>
    <lineage>
        <taxon>Archaea</taxon>
        <taxon>Methanobacteriati</taxon>
        <taxon>Methanobacteriota</taxon>
        <taxon>Stenosarchaea group</taxon>
        <taxon>Halobacteria</taxon>
        <taxon>Halobacteriales</taxon>
        <taxon>Haloferacaceae</taxon>
        <taxon>Halobellus</taxon>
    </lineage>
</organism>
<name>A0A1H5Z909_9EURY</name>
<dbReference type="Pfam" id="PF01917">
    <property type="entry name" value="Flagellin_arch-type"/>
    <property type="match status" value="1"/>
</dbReference>
<keyword evidence="2" id="KW-0969">Cilium</keyword>
<evidence type="ECO:0000313" key="3">
    <source>
        <dbReference type="Proteomes" id="UP000236740"/>
    </source>
</evidence>
<proteinExistence type="predicted"/>
<keyword evidence="3" id="KW-1185">Reference proteome</keyword>
<sequence>MLVGFGVSGSTAVIFLGVLIASGTLYTAAAGSAEQLSEARDENSEDLLDRRNTDVQIDRVRYHNDSDTVEINVTNAGTTTLAVNGTSVLVDNEYEPSASTAVEGDTETDVWGGGRTLVINVSDVTAEPDRVKVVAENGVADSNSTVEVI</sequence>
<keyword evidence="2" id="KW-0282">Flagellum</keyword>
<dbReference type="GO" id="GO:0097588">
    <property type="term" value="P:archaeal or bacterial-type flagellum-dependent cell motility"/>
    <property type="evidence" value="ECO:0007669"/>
    <property type="project" value="InterPro"/>
</dbReference>
<evidence type="ECO:0000313" key="2">
    <source>
        <dbReference type="EMBL" id="SEG32215.1"/>
    </source>
</evidence>